<dbReference type="HOGENOM" id="CLU_1677950_0_0_1"/>
<evidence type="ECO:0000256" key="1">
    <source>
        <dbReference type="SAM" id="MobiDB-lite"/>
    </source>
</evidence>
<reference evidence="2" key="1">
    <citation type="submission" date="2011-10" db="EMBL/GenBank/DDBJ databases">
        <title>The Genome Sequence of Fusarium oxysporum HDV247.</title>
        <authorList>
            <consortium name="The Broad Institute Genome Sequencing Platform"/>
            <person name="Ma L.-J."/>
            <person name="Gale L.R."/>
            <person name="Schwartz D.C."/>
            <person name="Zhou S."/>
            <person name="Corby-Kistler H."/>
            <person name="Young S.K."/>
            <person name="Zeng Q."/>
            <person name="Gargeya S."/>
            <person name="Fitzgerald M."/>
            <person name="Haas B."/>
            <person name="Abouelleil A."/>
            <person name="Alvarado L."/>
            <person name="Arachchi H.M."/>
            <person name="Berlin A."/>
            <person name="Brown A."/>
            <person name="Chapman S.B."/>
            <person name="Chen Z."/>
            <person name="Dunbar C."/>
            <person name="Freedman E."/>
            <person name="Gearin G."/>
            <person name="Goldberg J."/>
            <person name="Griggs A."/>
            <person name="Gujja S."/>
            <person name="Heiman D."/>
            <person name="Howarth C."/>
            <person name="Larson L."/>
            <person name="Lui A."/>
            <person name="MacDonald P.J.P."/>
            <person name="Montmayeur A."/>
            <person name="Murphy C."/>
            <person name="Neiman D."/>
            <person name="Pearson M."/>
            <person name="Priest M."/>
            <person name="Roberts A."/>
            <person name="Saif S."/>
            <person name="Shea T."/>
            <person name="Shenoy N."/>
            <person name="Sisk P."/>
            <person name="Stolte C."/>
            <person name="Sykes S."/>
            <person name="Wortman J."/>
            <person name="Nusbaum C."/>
            <person name="Birren B."/>
        </authorList>
    </citation>
    <scope>NUCLEOTIDE SEQUENCE [LARGE SCALE GENOMIC DNA]</scope>
    <source>
        <strain evidence="2">HDV247</strain>
    </source>
</reference>
<feature type="compositionally biased region" description="Polar residues" evidence="1">
    <location>
        <begin position="107"/>
        <end position="116"/>
    </location>
</feature>
<proteinExistence type="predicted"/>
<reference evidence="2" key="2">
    <citation type="submission" date="2012-05" db="EMBL/GenBank/DDBJ databases">
        <title>Annotation of the Genome Sequence of Fusarium oxysporum HDV247.</title>
        <authorList>
            <consortium name="The Broad Institute Genomics Platform"/>
            <person name="Ma L.-J."/>
            <person name="Corby-Kistler H."/>
            <person name="Broz K."/>
            <person name="Gale L.R."/>
            <person name="Jonkers W."/>
            <person name="O'Donnell K."/>
            <person name="Ploetz R."/>
            <person name="Steinberg C."/>
            <person name="Schwartz D.C."/>
            <person name="VanEtten H."/>
            <person name="Zhou S."/>
            <person name="Young S.K."/>
            <person name="Zeng Q."/>
            <person name="Gargeya S."/>
            <person name="Fitzgerald M."/>
            <person name="Abouelleil A."/>
            <person name="Alvarado L."/>
            <person name="Chapman S.B."/>
            <person name="Gainer-Dewar J."/>
            <person name="Goldberg J."/>
            <person name="Griggs A."/>
            <person name="Gujja S."/>
            <person name="Hansen M."/>
            <person name="Howarth C."/>
            <person name="Imamovic A."/>
            <person name="Ireland A."/>
            <person name="Larimer J."/>
            <person name="McCowan C."/>
            <person name="Murphy C."/>
            <person name="Pearson M."/>
            <person name="Poon T.W."/>
            <person name="Priest M."/>
            <person name="Roberts A."/>
            <person name="Saif S."/>
            <person name="Shea T."/>
            <person name="Sykes S."/>
            <person name="Wortman J."/>
            <person name="Nusbaum C."/>
            <person name="Birren B."/>
        </authorList>
    </citation>
    <scope>NUCLEOTIDE SEQUENCE</scope>
    <source>
        <strain evidence="2">HDV247</strain>
    </source>
</reference>
<protein>
    <submittedName>
        <fullName evidence="2">Uncharacterized protein</fullName>
    </submittedName>
</protein>
<dbReference type="EMBL" id="JH651218">
    <property type="protein sequence ID" value="EXA28549.1"/>
    <property type="molecule type" value="Genomic_DNA"/>
</dbReference>
<feature type="region of interest" description="Disordered" evidence="1">
    <location>
        <begin position="95"/>
        <end position="116"/>
    </location>
</feature>
<dbReference type="Proteomes" id="UP000030751">
    <property type="component" value="Unassembled WGS sequence"/>
</dbReference>
<accession>W9N7D3</accession>
<evidence type="ECO:0000313" key="2">
    <source>
        <dbReference type="EMBL" id="EXA28549.1"/>
    </source>
</evidence>
<dbReference type="AlphaFoldDB" id="W9N7D3"/>
<sequence>MQRRWYRQYLMMPRLPFMISKFMVVSKISMTIRSCIKATGRARSLGALQKGSSATSLRTCCFPWNDCLPIHTFSGVCTPMQMSYRLLSIQKSSRNSQDRRCHRSIKQDVSSSPTTATRRIMLPKRVAMLPLAKLSSTSTIGAISSYPSLSRPTSGQT</sequence>
<gene>
    <name evidence="2" type="ORF">FOVG_19854</name>
</gene>
<organism evidence="2">
    <name type="scientific">Fusarium oxysporum f. sp. pisi HDV247</name>
    <dbReference type="NCBI Taxonomy" id="1080344"/>
    <lineage>
        <taxon>Eukaryota</taxon>
        <taxon>Fungi</taxon>
        <taxon>Dikarya</taxon>
        <taxon>Ascomycota</taxon>
        <taxon>Pezizomycotina</taxon>
        <taxon>Sordariomycetes</taxon>
        <taxon>Hypocreomycetidae</taxon>
        <taxon>Hypocreales</taxon>
        <taxon>Nectriaceae</taxon>
        <taxon>Fusarium</taxon>
        <taxon>Fusarium oxysporum species complex</taxon>
    </lineage>
</organism>
<name>W9N7D3_FUSOX</name>